<dbReference type="AlphaFoldDB" id="A0A1X2HF98"/>
<sequence length="288" mass="32452">MLKEAQTLNDEHGEGSVRSGTRTPATSPAANQSSQGEGLVLSNGFDMTRPMEAFRADAGSTALLSGILLLNKHQHGKALIDHVDRPNLDQYLADLKAEYMDNKVKVDSQVFVQDLDTIGRKSAKVQLMNATVEADEHDSAVIEVLINWYDDTQGSEENKKNGVRKVKAVHDQVISYQGVMYHYEHPNASNQDLITGYVDPIISPIFHPPVRRRFVPMAKSRTEHTNVLRSDHAMLLTEQCTTQYAVVFWEVDPKTMKAIWALTRTFMDRSFSQGFYGQDNIRALWPFK</sequence>
<dbReference type="OrthoDB" id="2290051at2759"/>
<organism evidence="2 3">
    <name type="scientific">Syncephalastrum racemosum</name>
    <name type="common">Filamentous fungus</name>
    <dbReference type="NCBI Taxonomy" id="13706"/>
    <lineage>
        <taxon>Eukaryota</taxon>
        <taxon>Fungi</taxon>
        <taxon>Fungi incertae sedis</taxon>
        <taxon>Mucoromycota</taxon>
        <taxon>Mucoromycotina</taxon>
        <taxon>Mucoromycetes</taxon>
        <taxon>Mucorales</taxon>
        <taxon>Syncephalastraceae</taxon>
        <taxon>Syncephalastrum</taxon>
    </lineage>
</organism>
<dbReference type="EMBL" id="MCGN01000004">
    <property type="protein sequence ID" value="ORY97634.1"/>
    <property type="molecule type" value="Genomic_DNA"/>
</dbReference>
<reference evidence="2 3" key="1">
    <citation type="submission" date="2016-07" db="EMBL/GenBank/DDBJ databases">
        <title>Pervasive Adenine N6-methylation of Active Genes in Fungi.</title>
        <authorList>
            <consortium name="DOE Joint Genome Institute"/>
            <person name="Mondo S.J."/>
            <person name="Dannebaum R.O."/>
            <person name="Kuo R.C."/>
            <person name="Labutti K."/>
            <person name="Haridas S."/>
            <person name="Kuo A."/>
            <person name="Salamov A."/>
            <person name="Ahrendt S.R."/>
            <person name="Lipzen A."/>
            <person name="Sullivan W."/>
            <person name="Andreopoulos W.B."/>
            <person name="Clum A."/>
            <person name="Lindquist E."/>
            <person name="Daum C."/>
            <person name="Ramamoorthy G.K."/>
            <person name="Gryganskyi A."/>
            <person name="Culley D."/>
            <person name="Magnuson J.K."/>
            <person name="James T.Y."/>
            <person name="O'Malley M.A."/>
            <person name="Stajich J.E."/>
            <person name="Spatafora J.W."/>
            <person name="Visel A."/>
            <person name="Grigoriev I.V."/>
        </authorList>
    </citation>
    <scope>NUCLEOTIDE SEQUENCE [LARGE SCALE GENOMIC DNA]</scope>
    <source>
        <strain evidence="2 3">NRRL 2496</strain>
    </source>
</reference>
<feature type="compositionally biased region" description="Polar residues" evidence="1">
    <location>
        <begin position="18"/>
        <end position="36"/>
    </location>
</feature>
<evidence type="ECO:0000313" key="3">
    <source>
        <dbReference type="Proteomes" id="UP000242180"/>
    </source>
</evidence>
<feature type="compositionally biased region" description="Basic and acidic residues" evidence="1">
    <location>
        <begin position="1"/>
        <end position="15"/>
    </location>
</feature>
<comment type="caution">
    <text evidence="2">The sequence shown here is derived from an EMBL/GenBank/DDBJ whole genome shotgun (WGS) entry which is preliminary data.</text>
</comment>
<name>A0A1X2HF98_SYNRA</name>
<evidence type="ECO:0000313" key="2">
    <source>
        <dbReference type="EMBL" id="ORY97634.1"/>
    </source>
</evidence>
<evidence type="ECO:0000256" key="1">
    <source>
        <dbReference type="SAM" id="MobiDB-lite"/>
    </source>
</evidence>
<accession>A0A1X2HF98</accession>
<keyword evidence="3" id="KW-1185">Reference proteome</keyword>
<gene>
    <name evidence="2" type="ORF">BCR43DRAFT_514014</name>
</gene>
<feature type="region of interest" description="Disordered" evidence="1">
    <location>
        <begin position="1"/>
        <end position="41"/>
    </location>
</feature>
<dbReference type="Proteomes" id="UP000242180">
    <property type="component" value="Unassembled WGS sequence"/>
</dbReference>
<dbReference type="InParanoid" id="A0A1X2HF98"/>
<proteinExistence type="predicted"/>
<protein>
    <submittedName>
        <fullName evidence="2">Uncharacterized protein</fullName>
    </submittedName>
</protein>